<organism evidence="7 8">
    <name type="scientific">Rhodamnia argentea</name>
    <dbReference type="NCBI Taxonomy" id="178133"/>
    <lineage>
        <taxon>Eukaryota</taxon>
        <taxon>Viridiplantae</taxon>
        <taxon>Streptophyta</taxon>
        <taxon>Embryophyta</taxon>
        <taxon>Tracheophyta</taxon>
        <taxon>Spermatophyta</taxon>
        <taxon>Magnoliopsida</taxon>
        <taxon>eudicotyledons</taxon>
        <taxon>Gunneridae</taxon>
        <taxon>Pentapetalae</taxon>
        <taxon>rosids</taxon>
        <taxon>malvids</taxon>
        <taxon>Myrtales</taxon>
        <taxon>Myrtaceae</taxon>
        <taxon>Myrtoideae</taxon>
        <taxon>Myrteae</taxon>
        <taxon>Australasian group</taxon>
        <taxon>Rhodamnia</taxon>
    </lineage>
</organism>
<name>A0A8B8QPT0_9MYRT</name>
<evidence type="ECO:0000256" key="4">
    <source>
        <dbReference type="ARBA" id="ARBA00023242"/>
    </source>
</evidence>
<dbReference type="KEGG" id="rarg:115754342"/>
<sequence>MAIDGNLVSLSVLIAMLRKCMYGVSTYAKATEALQVLRRYKYDFDIVVAAMVGIDMDSLDLLKIIDSELGIPVIVASASGDQQVITKAIFHGARDILKKPVRI</sequence>
<proteinExistence type="predicted"/>
<keyword evidence="4" id="KW-0539">Nucleus</keyword>
<dbReference type="GO" id="GO:0000160">
    <property type="term" value="P:phosphorelay signal transduction system"/>
    <property type="evidence" value="ECO:0007669"/>
    <property type="project" value="UniProtKB-KW"/>
</dbReference>
<gene>
    <name evidence="8" type="primary">LOC115754342</name>
</gene>
<evidence type="ECO:0000256" key="5">
    <source>
        <dbReference type="PROSITE-ProRule" id="PRU00169"/>
    </source>
</evidence>
<dbReference type="SUPFAM" id="SSF52172">
    <property type="entry name" value="CheY-like"/>
    <property type="match status" value="1"/>
</dbReference>
<protein>
    <submittedName>
        <fullName evidence="8">Two-component response regulator ARR12-like</fullName>
    </submittedName>
</protein>
<reference evidence="8" key="1">
    <citation type="submission" date="2025-08" db="UniProtKB">
        <authorList>
            <consortium name="RefSeq"/>
        </authorList>
    </citation>
    <scope>IDENTIFICATION</scope>
    <source>
        <tissue evidence="8">Leaf</tissue>
    </source>
</reference>
<dbReference type="Gene3D" id="3.40.50.2300">
    <property type="match status" value="1"/>
</dbReference>
<evidence type="ECO:0000256" key="3">
    <source>
        <dbReference type="ARBA" id="ARBA00023163"/>
    </source>
</evidence>
<dbReference type="GO" id="GO:0009736">
    <property type="term" value="P:cytokinin-activated signaling pathway"/>
    <property type="evidence" value="ECO:0007669"/>
    <property type="project" value="InterPro"/>
</dbReference>
<accession>A0A8B8QPT0</accession>
<evidence type="ECO:0000256" key="1">
    <source>
        <dbReference type="ARBA" id="ARBA00023012"/>
    </source>
</evidence>
<evidence type="ECO:0000313" key="7">
    <source>
        <dbReference type="Proteomes" id="UP000827889"/>
    </source>
</evidence>
<keyword evidence="1" id="KW-0902">Two-component regulatory system</keyword>
<keyword evidence="2" id="KW-0805">Transcription regulation</keyword>
<dbReference type="GeneID" id="115754342"/>
<dbReference type="PANTHER" id="PTHR43874">
    <property type="entry name" value="TWO-COMPONENT RESPONSE REGULATOR"/>
    <property type="match status" value="1"/>
</dbReference>
<evidence type="ECO:0000259" key="6">
    <source>
        <dbReference type="PROSITE" id="PS50110"/>
    </source>
</evidence>
<evidence type="ECO:0000256" key="2">
    <source>
        <dbReference type="ARBA" id="ARBA00023015"/>
    </source>
</evidence>
<keyword evidence="3" id="KW-0804">Transcription</keyword>
<dbReference type="PROSITE" id="PS50110">
    <property type="entry name" value="RESPONSE_REGULATORY"/>
    <property type="match status" value="1"/>
</dbReference>
<dbReference type="Proteomes" id="UP000827889">
    <property type="component" value="Chromosome 3"/>
</dbReference>
<dbReference type="Pfam" id="PF00072">
    <property type="entry name" value="Response_reg"/>
    <property type="match status" value="1"/>
</dbReference>
<comment type="caution">
    <text evidence="5">Lacks conserved residue(s) required for the propagation of feature annotation.</text>
</comment>
<dbReference type="InterPro" id="IPR045279">
    <property type="entry name" value="ARR-like"/>
</dbReference>
<dbReference type="RefSeq" id="XP_030549199.2">
    <property type="nucleotide sequence ID" value="XM_030693339.2"/>
</dbReference>
<feature type="domain" description="Response regulatory" evidence="6">
    <location>
        <begin position="1"/>
        <end position="103"/>
    </location>
</feature>
<keyword evidence="7" id="KW-1185">Reference proteome</keyword>
<evidence type="ECO:0000313" key="8">
    <source>
        <dbReference type="RefSeq" id="XP_030549199.2"/>
    </source>
</evidence>
<dbReference type="InterPro" id="IPR001789">
    <property type="entry name" value="Sig_transdc_resp-reg_receiver"/>
</dbReference>
<dbReference type="PANTHER" id="PTHR43874:SF215">
    <property type="entry name" value="RESPONSE REGULATOR, PUTATIVE-RELATED"/>
    <property type="match status" value="1"/>
</dbReference>
<dbReference type="InterPro" id="IPR011006">
    <property type="entry name" value="CheY-like_superfamily"/>
</dbReference>
<dbReference type="AlphaFoldDB" id="A0A8B8QPT0"/>